<organism evidence="2 3">
    <name type="scientific">Ceratopteris richardii</name>
    <name type="common">Triangle waterfern</name>
    <dbReference type="NCBI Taxonomy" id="49495"/>
    <lineage>
        <taxon>Eukaryota</taxon>
        <taxon>Viridiplantae</taxon>
        <taxon>Streptophyta</taxon>
        <taxon>Embryophyta</taxon>
        <taxon>Tracheophyta</taxon>
        <taxon>Polypodiopsida</taxon>
        <taxon>Polypodiidae</taxon>
        <taxon>Polypodiales</taxon>
        <taxon>Pteridineae</taxon>
        <taxon>Pteridaceae</taxon>
        <taxon>Parkerioideae</taxon>
        <taxon>Ceratopteris</taxon>
    </lineage>
</organism>
<dbReference type="Proteomes" id="UP000825935">
    <property type="component" value="Chromosome 30"/>
</dbReference>
<feature type="chain" id="PRO_5035725753" evidence="1">
    <location>
        <begin position="19"/>
        <end position="55"/>
    </location>
</feature>
<proteinExistence type="predicted"/>
<accession>A0A8T2R0J3</accession>
<evidence type="ECO:0000256" key="1">
    <source>
        <dbReference type="SAM" id="SignalP"/>
    </source>
</evidence>
<keyword evidence="3" id="KW-1185">Reference proteome</keyword>
<name>A0A8T2R0J3_CERRI</name>
<keyword evidence="1" id="KW-0732">Signal</keyword>
<reference evidence="2" key="1">
    <citation type="submission" date="2021-08" db="EMBL/GenBank/DDBJ databases">
        <title>WGS assembly of Ceratopteris richardii.</title>
        <authorList>
            <person name="Marchant D.B."/>
            <person name="Chen G."/>
            <person name="Jenkins J."/>
            <person name="Shu S."/>
            <person name="Leebens-Mack J."/>
            <person name="Grimwood J."/>
            <person name="Schmutz J."/>
            <person name="Soltis P."/>
            <person name="Soltis D."/>
            <person name="Chen Z.-H."/>
        </authorList>
    </citation>
    <scope>NUCLEOTIDE SEQUENCE</scope>
    <source>
        <strain evidence="2">Whitten #5841</strain>
        <tissue evidence="2">Leaf</tissue>
    </source>
</reference>
<evidence type="ECO:0000313" key="3">
    <source>
        <dbReference type="Proteomes" id="UP000825935"/>
    </source>
</evidence>
<comment type="caution">
    <text evidence="2">The sequence shown here is derived from an EMBL/GenBank/DDBJ whole genome shotgun (WGS) entry which is preliminary data.</text>
</comment>
<protein>
    <submittedName>
        <fullName evidence="2">Uncharacterized protein</fullName>
    </submittedName>
</protein>
<sequence length="55" mass="6402">MGFLILSLSCTFFSAWLAQKEKLTQKTERMDFMRGIALHDDMMISANEFIGLFYC</sequence>
<evidence type="ECO:0000313" key="2">
    <source>
        <dbReference type="EMBL" id="KAH7289869.1"/>
    </source>
</evidence>
<gene>
    <name evidence="2" type="ORF">KP509_30G022100</name>
</gene>
<dbReference type="AlphaFoldDB" id="A0A8T2R0J3"/>
<dbReference type="EMBL" id="CM035435">
    <property type="protein sequence ID" value="KAH7289869.1"/>
    <property type="molecule type" value="Genomic_DNA"/>
</dbReference>
<feature type="signal peptide" evidence="1">
    <location>
        <begin position="1"/>
        <end position="18"/>
    </location>
</feature>